<dbReference type="PANTHER" id="PTHR30195">
    <property type="entry name" value="TYPE I SITE-SPECIFIC DEOXYRIBONUCLEASE PROTEIN SUBUNIT M AND R"/>
    <property type="match status" value="1"/>
</dbReference>
<evidence type="ECO:0000256" key="9">
    <source>
        <dbReference type="ARBA" id="ARBA00023125"/>
    </source>
</evidence>
<dbReference type="Pfam" id="PF22679">
    <property type="entry name" value="T1R_D3-like"/>
    <property type="match status" value="1"/>
</dbReference>
<evidence type="ECO:0000256" key="3">
    <source>
        <dbReference type="ARBA" id="ARBA00022722"/>
    </source>
</evidence>
<evidence type="ECO:0000256" key="8">
    <source>
        <dbReference type="ARBA" id="ARBA00022840"/>
    </source>
</evidence>
<dbReference type="InterPro" id="IPR040980">
    <property type="entry name" value="SWI2_SNF2"/>
</dbReference>
<dbReference type="CDD" id="cd22332">
    <property type="entry name" value="HsdR_N"/>
    <property type="match status" value="1"/>
</dbReference>
<dbReference type="PANTHER" id="PTHR30195:SF16">
    <property type="entry name" value="TYPE I RESTRICTION ENZYME ENDONUCLEASE SUBUNIT"/>
    <property type="match status" value="1"/>
</dbReference>
<evidence type="ECO:0000256" key="10">
    <source>
        <dbReference type="RuleBase" id="RU364115"/>
    </source>
</evidence>
<dbReference type="Gene3D" id="3.40.50.300">
    <property type="entry name" value="P-loop containing nucleotide triphosphate hydrolases"/>
    <property type="match status" value="2"/>
</dbReference>
<dbReference type="EC" id="3.1.21.3" evidence="10"/>
<evidence type="ECO:0000256" key="1">
    <source>
        <dbReference type="ARBA" id="ARBA00000851"/>
    </source>
</evidence>
<dbReference type="InterPro" id="IPR014001">
    <property type="entry name" value="Helicase_ATP-bd"/>
</dbReference>
<evidence type="ECO:0000313" key="13">
    <source>
        <dbReference type="Proteomes" id="UP001302806"/>
    </source>
</evidence>
<comment type="function">
    <text evidence="10">Subunit R is required for both nuclease and ATPase activities, but not for modification.</text>
</comment>
<dbReference type="InterPro" id="IPR022625">
    <property type="entry name" value="TypeI_RM_Rsu_C"/>
</dbReference>
<evidence type="ECO:0000256" key="2">
    <source>
        <dbReference type="ARBA" id="ARBA00008598"/>
    </source>
</evidence>
<dbReference type="InterPro" id="IPR007409">
    <property type="entry name" value="Restrct_endonuc_type1_HsdR_N"/>
</dbReference>
<dbReference type="InterPro" id="IPR055180">
    <property type="entry name" value="HsdR_RecA-like_helicase_dom_2"/>
</dbReference>
<keyword evidence="9 10" id="KW-0238">DNA-binding</keyword>
<evidence type="ECO:0000256" key="4">
    <source>
        <dbReference type="ARBA" id="ARBA00022741"/>
    </source>
</evidence>
<proteinExistence type="inferred from homology"/>
<evidence type="ECO:0000256" key="5">
    <source>
        <dbReference type="ARBA" id="ARBA00022747"/>
    </source>
</evidence>
<evidence type="ECO:0000313" key="12">
    <source>
        <dbReference type="EMBL" id="WNH10547.1"/>
    </source>
</evidence>
<name>A0ABY9XX72_9FLAO</name>
<comment type="catalytic activity">
    <reaction evidence="1 10">
        <text>Endonucleolytic cleavage of DNA to give random double-stranded fragments with terminal 5'-phosphates, ATP is simultaneously hydrolyzed.</text>
        <dbReference type="EC" id="3.1.21.3"/>
    </reaction>
</comment>
<dbReference type="Pfam" id="PF04313">
    <property type="entry name" value="HSDR_N"/>
    <property type="match status" value="1"/>
</dbReference>
<dbReference type="InterPro" id="IPR004473">
    <property type="entry name" value="Restrct_endonuc_typeI_HsdR"/>
</dbReference>
<feature type="domain" description="Helicase ATP-binding" evidence="11">
    <location>
        <begin position="251"/>
        <end position="417"/>
    </location>
</feature>
<sequence length="953" mass="110787">MTTQPEQVLENNLISQLEGLGHKRVTIKTEADLLANLKTQLEKHNKTTFTDAEFNRIAIHLSKGNIFDKAIALRDKYVLVKDNGDKVYIEFINQDYWCQNQFQVANQITIHGKRENRYDVTILINGLPLVQIELKRRGVEMAKAFYQIQGYQKSSYSYNNALFNYVQIFVISNGVDTKYYANSQKQDFKFTSFWSKADNKKITQLEDFSALFLEPCHIAKMITKYIVLHQSDKALMVLRPYQFHAVEAIIDRVKNSTKNGYIWHTTGSGKTLTSFKASQILTNNPKIKKVVFVVDRQDLDDQTVREFRAFDKDSIDGTDNTKMLIKQFLDDSRPLLVTTIQKLNAAIQKAKFRNQIERIKDEKIVFIFDECHRSQFGETHKRIVNFFTNHQLFGFTGTPIFEENALSKASIKQTTKNLFHKRLHEYVITDAIRDENVLKFSIEYYNVFKSKEDIAEVKVEDIDKQEVYESDGYIETVANYIIANHNRKTHSRTFTAMFCVSSVDILIKYYELFKAKKAAGEHRLNIATIFSFNAIEKGKEENGFIPEEDFENLDEEHLGIAAEPNEPYRIYSRDKLDEFIEDYNKQFQSKHSAKDGNTFLTYKKDIAKRVNNKQIDILLVVNMFLTGFDSKSLNTLYVDKNLKYHGLIQAFSRTNRILNEKKSQGNILAFRNLKQATDDAIGLFSDKNANETIIIAPYEEQVELFNEAYKRLMAITPTVDSVNDLVTEEDELVFAKAFRDIMRLKNVLSTFIEFTFDDTYMKAQEFEDYSGKYQTLNDKIKFNQQKEVVSILDEIDFELELLHRDEINVTYILKLLAKLKDANPKEREKQQQQINNFLNTEVELRSKRELIEKFIQNNLPSIGINEDVETVFKAYWKVETQKALESLTKEEALKQEPVEAIISDYLFTGRMATEDAIIEALEKQPSVLQRESISNRVTTKILDFVKTFINGVD</sequence>
<dbReference type="InterPro" id="IPR051268">
    <property type="entry name" value="Type-I_R_enzyme_R_subunit"/>
</dbReference>
<keyword evidence="6 12" id="KW-0255">Endonuclease</keyword>
<comment type="subunit">
    <text evidence="10">The type I restriction/modification system is composed of three polypeptides R, M and S.</text>
</comment>
<dbReference type="Pfam" id="PF12008">
    <property type="entry name" value="EcoR124_C"/>
    <property type="match status" value="1"/>
</dbReference>
<dbReference type="Gene3D" id="3.90.1570.50">
    <property type="match status" value="1"/>
</dbReference>
<keyword evidence="8 10" id="KW-0067">ATP-binding</keyword>
<dbReference type="Pfam" id="PF18766">
    <property type="entry name" value="SWI2_SNF2"/>
    <property type="match status" value="1"/>
</dbReference>
<dbReference type="Proteomes" id="UP001302806">
    <property type="component" value="Chromosome"/>
</dbReference>
<dbReference type="PROSITE" id="PS51192">
    <property type="entry name" value="HELICASE_ATP_BIND_1"/>
    <property type="match status" value="1"/>
</dbReference>
<dbReference type="SUPFAM" id="SSF52540">
    <property type="entry name" value="P-loop containing nucleoside triphosphate hydrolases"/>
    <property type="match status" value="2"/>
</dbReference>
<evidence type="ECO:0000256" key="7">
    <source>
        <dbReference type="ARBA" id="ARBA00022801"/>
    </source>
</evidence>
<dbReference type="CDD" id="cd18030">
    <property type="entry name" value="DEXHc_RE_I_HsdR"/>
    <property type="match status" value="1"/>
</dbReference>
<dbReference type="Gene3D" id="1.20.58.910">
    <property type="match status" value="1"/>
</dbReference>
<evidence type="ECO:0000256" key="6">
    <source>
        <dbReference type="ARBA" id="ARBA00022759"/>
    </source>
</evidence>
<dbReference type="RefSeq" id="WP_415866794.1">
    <property type="nucleotide sequence ID" value="NZ_CP134537.1"/>
</dbReference>
<dbReference type="GO" id="GO:0009035">
    <property type="term" value="F:type I site-specific deoxyribonuclease activity"/>
    <property type="evidence" value="ECO:0007669"/>
    <property type="project" value="UniProtKB-EC"/>
</dbReference>
<gene>
    <name evidence="12" type="ORF">RHP51_07805</name>
</gene>
<keyword evidence="7 10" id="KW-0378">Hydrolase</keyword>
<comment type="similarity">
    <text evidence="2 10">Belongs to the HsdR family.</text>
</comment>
<keyword evidence="4 10" id="KW-0547">Nucleotide-binding</keyword>
<accession>A0ABY9XX72</accession>
<evidence type="ECO:0000259" key="11">
    <source>
        <dbReference type="PROSITE" id="PS51192"/>
    </source>
</evidence>
<dbReference type="SMART" id="SM00487">
    <property type="entry name" value="DEXDc"/>
    <property type="match status" value="1"/>
</dbReference>
<keyword evidence="5 10" id="KW-0680">Restriction system</keyword>
<dbReference type="InterPro" id="IPR027417">
    <property type="entry name" value="P-loop_NTPase"/>
</dbReference>
<keyword evidence="3" id="KW-0540">Nuclease</keyword>
<dbReference type="NCBIfam" id="TIGR00348">
    <property type="entry name" value="hsdR"/>
    <property type="match status" value="1"/>
</dbReference>
<organism evidence="12 13">
    <name type="scientific">Thalassobellus suaedae</name>
    <dbReference type="NCBI Taxonomy" id="3074124"/>
    <lineage>
        <taxon>Bacteria</taxon>
        <taxon>Pseudomonadati</taxon>
        <taxon>Bacteroidota</taxon>
        <taxon>Flavobacteriia</taxon>
        <taxon>Flavobacteriales</taxon>
        <taxon>Flavobacteriaceae</taxon>
        <taxon>Thalassobellus</taxon>
    </lineage>
</organism>
<dbReference type="EMBL" id="CP134537">
    <property type="protein sequence ID" value="WNH10547.1"/>
    <property type="molecule type" value="Genomic_DNA"/>
</dbReference>
<protein>
    <recommendedName>
        <fullName evidence="10">Type I restriction enzyme endonuclease subunit</fullName>
        <shortName evidence="10">R protein</shortName>
        <ecNumber evidence="10">3.1.21.3</ecNumber>
    </recommendedName>
</protein>
<dbReference type="CDD" id="cd18800">
    <property type="entry name" value="SF2_C_EcoR124I-like"/>
    <property type="match status" value="1"/>
</dbReference>
<reference evidence="12 13" key="1">
    <citation type="submission" date="2023-09" db="EMBL/GenBank/DDBJ databases">
        <title>Thalassobella suaedae gen. nov., sp. nov., a marine bacterium of the family Flavobacteriaceae isolated from a halophyte Suaeda japonica.</title>
        <authorList>
            <person name="Lee S.Y."/>
            <person name="Hwang C.Y."/>
        </authorList>
    </citation>
    <scope>NUCLEOTIDE SEQUENCE [LARGE SCALE GENOMIC DNA]</scope>
    <source>
        <strain evidence="12 13">HL-DH14</strain>
    </source>
</reference>